<dbReference type="AlphaFoldDB" id="A0A1I3LZE4"/>
<feature type="domain" description="SWIM-type" evidence="2">
    <location>
        <begin position="56"/>
        <end position="93"/>
    </location>
</feature>
<reference evidence="3 4" key="1">
    <citation type="submission" date="2016-10" db="EMBL/GenBank/DDBJ databases">
        <authorList>
            <person name="de Groot N.N."/>
        </authorList>
    </citation>
    <scope>NUCLEOTIDE SEQUENCE [LARGE SCALE GENOMIC DNA]</scope>
    <source>
        <strain evidence="3 4">DSM 44778</strain>
    </source>
</reference>
<proteinExistence type="predicted"/>
<accession>A0A1I3LZE4</accession>
<name>A0A1I3LZE4_9BACL</name>
<gene>
    <name evidence="3" type="ORF">SAMN05421852_102387</name>
</gene>
<dbReference type="EMBL" id="FORR01000002">
    <property type="protein sequence ID" value="SFI90161.1"/>
    <property type="molecule type" value="Genomic_DNA"/>
</dbReference>
<keyword evidence="1" id="KW-0863">Zinc-finger</keyword>
<dbReference type="Pfam" id="PF04434">
    <property type="entry name" value="SWIM"/>
    <property type="match status" value="1"/>
</dbReference>
<organism evidence="3 4">
    <name type="scientific">Thermoflavimicrobium dichotomicum</name>
    <dbReference type="NCBI Taxonomy" id="46223"/>
    <lineage>
        <taxon>Bacteria</taxon>
        <taxon>Bacillati</taxon>
        <taxon>Bacillota</taxon>
        <taxon>Bacilli</taxon>
        <taxon>Bacillales</taxon>
        <taxon>Thermoactinomycetaceae</taxon>
        <taxon>Thermoflavimicrobium</taxon>
    </lineage>
</organism>
<dbReference type="GO" id="GO:0008270">
    <property type="term" value="F:zinc ion binding"/>
    <property type="evidence" value="ECO:0007669"/>
    <property type="project" value="UniProtKB-KW"/>
</dbReference>
<sequence>METPSLMKELTIEQVKEWTDAKSFKNGEKYFTKGEVQARTHTSSAIFAKVTGSKNYQVSIRFQEKKLETHCTCPAYRRNKYCKHVVAALIAWIQEPDSFALIDDQQLEERKEQFKTKKKKKTKKEKEQLMAEGLDLVEKLIMEITHQGFDMVSEQTIATFSELSEFVKSYKLRRLGHLLTELKEELQTDRNARRIIQLLGDCWFTVAAIRKHLNGELTDKAMLDELVGKTWRKTELEKVERLILLELGYEVQKLKSGFKVETSIFIDLEQGSLFTEKQITPLKVKSVSPKTSYHQMIEVNEAYLYPGREPRRIKLESFTVRGLTDQDVESLSRFALTSLDQIVRQVQANDAYLFPHPDHYVLFQPKRVIEKDHQIYLVDENGQIYPLMSNYRLKTYAKVFQPDFLLLRVTSEFQLYVISIVSMKTPSDLNDLHQLPIIKLSKGYW</sequence>
<dbReference type="STRING" id="46223.SAMN05421852_102387"/>
<keyword evidence="1" id="KW-0479">Metal-binding</keyword>
<keyword evidence="4" id="KW-1185">Reference proteome</keyword>
<dbReference type="PROSITE" id="PS50966">
    <property type="entry name" value="ZF_SWIM"/>
    <property type="match status" value="1"/>
</dbReference>
<dbReference type="Proteomes" id="UP000199545">
    <property type="component" value="Unassembled WGS sequence"/>
</dbReference>
<protein>
    <submittedName>
        <fullName evidence="3">SWIM zinc finger</fullName>
    </submittedName>
</protein>
<evidence type="ECO:0000259" key="2">
    <source>
        <dbReference type="PROSITE" id="PS50966"/>
    </source>
</evidence>
<keyword evidence="1" id="KW-0862">Zinc</keyword>
<dbReference type="RefSeq" id="WP_139203258.1">
    <property type="nucleotide sequence ID" value="NZ_FORR01000002.1"/>
</dbReference>
<evidence type="ECO:0000313" key="4">
    <source>
        <dbReference type="Proteomes" id="UP000199545"/>
    </source>
</evidence>
<dbReference type="InterPro" id="IPR007527">
    <property type="entry name" value="Znf_SWIM"/>
</dbReference>
<evidence type="ECO:0000313" key="3">
    <source>
        <dbReference type="EMBL" id="SFI90161.1"/>
    </source>
</evidence>
<dbReference type="OrthoDB" id="2989549at2"/>
<evidence type="ECO:0000256" key="1">
    <source>
        <dbReference type="PROSITE-ProRule" id="PRU00325"/>
    </source>
</evidence>